<keyword evidence="2" id="KW-1185">Reference proteome</keyword>
<name>A0A4Y8JRH7_9MICO</name>
<dbReference type="InterPro" id="IPR021145">
    <property type="entry name" value="Portal_protein_SPP1_Gp6-like"/>
</dbReference>
<reference evidence="1 2" key="1">
    <citation type="submission" date="2019-03" db="EMBL/GenBank/DDBJ databases">
        <title>Genomics of glacier-inhabiting Cryobacterium strains.</title>
        <authorList>
            <person name="Liu Q."/>
            <person name="Xin Y.-H."/>
        </authorList>
    </citation>
    <scope>NUCLEOTIDE SEQUENCE [LARGE SCALE GENOMIC DNA]</scope>
    <source>
        <strain evidence="1 2">TMT1-51</strain>
    </source>
</reference>
<protein>
    <submittedName>
        <fullName evidence="1">Phage portal protein</fullName>
    </submittedName>
</protein>
<sequence length="475" mass="52798">MPIDTKTPMSPGWWMRKAVRKLELRQPRLAKLAAYHDGNPPLPVGAEQAREAYQAFQKKARTNFAELIVGAVRERCSVRSIRTAVDKDGNGDDLAWSIWRDNDLDIEFSDVLENMLALGDAYMMIGEDEDDPTKVVITGEDPRQVVTIHDPVRQSIVRCAIKMFHDPDEEKDFIYLFIYGQDGDNARRYVASRPRKRAFSKQSFSAAAYEWEDADGGADGEELKHELVPVVRFRNRRGIGEFEPHIDILDRINHTLLQRMVIATYQAFKQRALLVDPEDMPDEDEDGQPIDYADILTADPGAWLKIPATAKIWESTQADLQGILSSVKDDVQHLAAVTRTPLSVISPDAVNQSAEGAALIKEGQIFKTEDKQKRAASSLVLVYVIAFLTLGETARAVKKDIVIDWAPAERYSLQQKYDAASKAPSGGVPKETIWSHILQFSPEQIGLMKNQVTDDAIAGVLSGSTPSAAAQPNAG</sequence>
<dbReference type="Proteomes" id="UP000297472">
    <property type="component" value="Unassembled WGS sequence"/>
</dbReference>
<accession>A0A4Y8JRH7</accession>
<dbReference type="Pfam" id="PF05133">
    <property type="entry name" value="SPP1_portal"/>
    <property type="match status" value="1"/>
</dbReference>
<evidence type="ECO:0000313" key="1">
    <source>
        <dbReference type="EMBL" id="TFD27512.1"/>
    </source>
</evidence>
<evidence type="ECO:0000313" key="2">
    <source>
        <dbReference type="Proteomes" id="UP000297472"/>
    </source>
</evidence>
<gene>
    <name evidence="1" type="ORF">E3T49_13300</name>
</gene>
<comment type="caution">
    <text evidence="1">The sequence shown here is derived from an EMBL/GenBank/DDBJ whole genome shotgun (WGS) entry which is preliminary data.</text>
</comment>
<organism evidence="1 2">
    <name type="scientific">Cryobacterium cryoconiti</name>
    <dbReference type="NCBI Taxonomy" id="1259239"/>
    <lineage>
        <taxon>Bacteria</taxon>
        <taxon>Bacillati</taxon>
        <taxon>Actinomycetota</taxon>
        <taxon>Actinomycetes</taxon>
        <taxon>Micrococcales</taxon>
        <taxon>Microbacteriaceae</taxon>
        <taxon>Cryobacterium</taxon>
    </lineage>
</organism>
<dbReference type="AlphaFoldDB" id="A0A4Y8JRH7"/>
<dbReference type="EMBL" id="SOHA01000039">
    <property type="protein sequence ID" value="TFD27512.1"/>
    <property type="molecule type" value="Genomic_DNA"/>
</dbReference>
<proteinExistence type="predicted"/>
<dbReference type="RefSeq" id="WP_134425382.1">
    <property type="nucleotide sequence ID" value="NZ_SOHA01000039.1"/>
</dbReference>
<dbReference type="OrthoDB" id="1780383at2"/>